<keyword evidence="2" id="KW-0813">Transport</keyword>
<dbReference type="GO" id="GO:0012505">
    <property type="term" value="C:endomembrane system"/>
    <property type="evidence" value="ECO:0007669"/>
    <property type="project" value="UniProtKB-SubCell"/>
</dbReference>
<reference evidence="9" key="1">
    <citation type="submission" date="2018-05" db="EMBL/GenBank/DDBJ databases">
        <authorList>
            <person name="Lanie J.A."/>
            <person name="Ng W.-L."/>
            <person name="Kazmierczak K.M."/>
            <person name="Andrzejewski T.M."/>
            <person name="Davidsen T.M."/>
            <person name="Wayne K.J."/>
            <person name="Tettelin H."/>
            <person name="Glass J.I."/>
            <person name="Rusch D."/>
            <person name="Podicherti R."/>
            <person name="Tsui H.-C.T."/>
            <person name="Winkler M.E."/>
        </authorList>
    </citation>
    <scope>NUCLEOTIDE SEQUENCE</scope>
</reference>
<evidence type="ECO:0000313" key="9">
    <source>
        <dbReference type="EMBL" id="SVC63082.1"/>
    </source>
</evidence>
<feature type="transmembrane region" description="Helical" evidence="7">
    <location>
        <begin position="72"/>
        <end position="97"/>
    </location>
</feature>
<dbReference type="GO" id="GO:0006874">
    <property type="term" value="P:intracellular calcium ion homeostasis"/>
    <property type="evidence" value="ECO:0007669"/>
    <property type="project" value="TreeGrafter"/>
</dbReference>
<feature type="transmembrane region" description="Helical" evidence="7">
    <location>
        <begin position="41"/>
        <end position="60"/>
    </location>
</feature>
<feature type="transmembrane region" description="Helical" evidence="7">
    <location>
        <begin position="182"/>
        <end position="204"/>
    </location>
</feature>
<keyword evidence="3 7" id="KW-0812">Transmembrane</keyword>
<evidence type="ECO:0000256" key="6">
    <source>
        <dbReference type="ARBA" id="ARBA00023136"/>
    </source>
</evidence>
<feature type="transmembrane region" description="Helical" evidence="7">
    <location>
        <begin position="150"/>
        <end position="170"/>
    </location>
</feature>
<evidence type="ECO:0000259" key="8">
    <source>
        <dbReference type="Pfam" id="PF01699"/>
    </source>
</evidence>
<dbReference type="PANTHER" id="PTHR31503:SF22">
    <property type="entry name" value="VACUOLAR CALCIUM ION TRANSPORTER"/>
    <property type="match status" value="1"/>
</dbReference>
<protein>
    <recommendedName>
        <fullName evidence="8">Sodium/calcium exchanger membrane region domain-containing protein</fullName>
    </recommendedName>
</protein>
<feature type="non-terminal residue" evidence="9">
    <location>
        <position position="265"/>
    </location>
</feature>
<organism evidence="9">
    <name type="scientific">marine metagenome</name>
    <dbReference type="NCBI Taxonomy" id="408172"/>
    <lineage>
        <taxon>unclassified sequences</taxon>
        <taxon>metagenomes</taxon>
        <taxon>ecological metagenomes</taxon>
    </lineage>
</organism>
<gene>
    <name evidence="9" type="ORF">METZ01_LOCUS315936</name>
</gene>
<dbReference type="AlphaFoldDB" id="A0A382NTN3"/>
<dbReference type="PANTHER" id="PTHR31503">
    <property type="entry name" value="VACUOLAR CALCIUM ION TRANSPORTER"/>
    <property type="match status" value="1"/>
</dbReference>
<dbReference type="InterPro" id="IPR004713">
    <property type="entry name" value="CaH_exchang"/>
</dbReference>
<dbReference type="EMBL" id="UINC01101895">
    <property type="protein sequence ID" value="SVC63082.1"/>
    <property type="molecule type" value="Genomic_DNA"/>
</dbReference>
<evidence type="ECO:0000256" key="3">
    <source>
        <dbReference type="ARBA" id="ARBA00022692"/>
    </source>
</evidence>
<feature type="transmembrane region" description="Helical" evidence="7">
    <location>
        <begin position="19"/>
        <end position="35"/>
    </location>
</feature>
<evidence type="ECO:0000256" key="7">
    <source>
        <dbReference type="SAM" id="Phobius"/>
    </source>
</evidence>
<name>A0A382NTN3_9ZZZZ</name>
<keyword evidence="4 7" id="KW-1133">Transmembrane helix</keyword>
<keyword evidence="6 7" id="KW-0472">Membrane</keyword>
<dbReference type="Pfam" id="PF01699">
    <property type="entry name" value="Na_Ca_ex"/>
    <property type="match status" value="1"/>
</dbReference>
<evidence type="ECO:0000256" key="5">
    <source>
        <dbReference type="ARBA" id="ARBA00023065"/>
    </source>
</evidence>
<dbReference type="Gene3D" id="1.20.1420.30">
    <property type="entry name" value="NCX, central ion-binding region"/>
    <property type="match status" value="1"/>
</dbReference>
<evidence type="ECO:0000256" key="4">
    <source>
        <dbReference type="ARBA" id="ARBA00022989"/>
    </source>
</evidence>
<dbReference type="InterPro" id="IPR044880">
    <property type="entry name" value="NCX_ion-bd_dom_sf"/>
</dbReference>
<accession>A0A382NTN3</accession>
<proteinExistence type="predicted"/>
<sequence length="265" mass="28500">MGEGEINWIRAMDPRQSKLNLLLLAIPVTFYFAYVSNDQTAAFFASMVAIMPLAFLMGHATEEIALRTSESIGGLLNATFGNAAELIIATFAIWAAYKAGADSETATVMVHIVQASLIGSILGNLLLVMGLAFVWGGIHHKVQTFNETQFVANSSLLLLAVITLVVPTVYHLTVGGDEGTEGVASLSRAAAVILLGMYILFLVFQLGTHSDLFATDGSHDEEPKMTKRDSIILLIVATLFVSWMAEILVHSLEEAASEVGLSHLF</sequence>
<evidence type="ECO:0000256" key="2">
    <source>
        <dbReference type="ARBA" id="ARBA00022448"/>
    </source>
</evidence>
<dbReference type="GO" id="GO:0016020">
    <property type="term" value="C:membrane"/>
    <property type="evidence" value="ECO:0007669"/>
    <property type="project" value="InterPro"/>
</dbReference>
<feature type="transmembrane region" description="Helical" evidence="7">
    <location>
        <begin position="231"/>
        <end position="252"/>
    </location>
</feature>
<dbReference type="InterPro" id="IPR004837">
    <property type="entry name" value="NaCa_Exmemb"/>
</dbReference>
<feature type="domain" description="Sodium/calcium exchanger membrane region" evidence="8">
    <location>
        <begin position="40"/>
        <end position="206"/>
    </location>
</feature>
<dbReference type="GO" id="GO:0015369">
    <property type="term" value="F:calcium:proton antiporter activity"/>
    <property type="evidence" value="ECO:0007669"/>
    <property type="project" value="TreeGrafter"/>
</dbReference>
<evidence type="ECO:0000256" key="1">
    <source>
        <dbReference type="ARBA" id="ARBA00004127"/>
    </source>
</evidence>
<feature type="transmembrane region" description="Helical" evidence="7">
    <location>
        <begin position="117"/>
        <end position="138"/>
    </location>
</feature>
<comment type="subcellular location">
    <subcellularLocation>
        <location evidence="1">Endomembrane system</location>
        <topology evidence="1">Multi-pass membrane protein</topology>
    </subcellularLocation>
</comment>
<keyword evidence="5" id="KW-0406">Ion transport</keyword>